<dbReference type="Gene3D" id="3.90.25.10">
    <property type="entry name" value="UDP-galactose 4-epimerase, domain 1"/>
    <property type="match status" value="1"/>
</dbReference>
<gene>
    <name evidence="4" type="ORF">Daus18300_008047</name>
</gene>
<dbReference type="PANTHER" id="PTHR42748:SF31">
    <property type="entry name" value="NMRA-LIKE DOMAIN-CONTAINING PROTEIN-RELATED"/>
    <property type="match status" value="1"/>
</dbReference>
<dbReference type="InterPro" id="IPR036291">
    <property type="entry name" value="NAD(P)-bd_dom_sf"/>
</dbReference>
<dbReference type="PANTHER" id="PTHR42748">
    <property type="entry name" value="NITROGEN METABOLITE REPRESSION PROTEIN NMRA FAMILY MEMBER"/>
    <property type="match status" value="1"/>
</dbReference>
<evidence type="ECO:0000313" key="5">
    <source>
        <dbReference type="Proteomes" id="UP001583177"/>
    </source>
</evidence>
<evidence type="ECO:0000259" key="3">
    <source>
        <dbReference type="Pfam" id="PF05368"/>
    </source>
</evidence>
<comment type="similarity">
    <text evidence="1">Belongs to the NmrA-type oxidoreductase family.</text>
</comment>
<dbReference type="EMBL" id="JAWRVE010000073">
    <property type="protein sequence ID" value="KAL1863898.1"/>
    <property type="molecule type" value="Genomic_DNA"/>
</dbReference>
<accession>A0ABR3WJU2</accession>
<feature type="domain" description="NmrA-like" evidence="3">
    <location>
        <begin position="4"/>
        <end position="157"/>
    </location>
</feature>
<dbReference type="Pfam" id="PF05368">
    <property type="entry name" value="NmrA"/>
    <property type="match status" value="1"/>
</dbReference>
<reference evidence="4 5" key="1">
    <citation type="journal article" date="2024" name="IMA Fungus">
        <title>IMA Genome - F19 : A genome assembly and annotation guide to empower mycologists, including annotated draft genome sequences of Ceratocystis pirilliformis, Diaporthe australafricana, Fusarium ophioides, Paecilomyces lecythidis, and Sporothrix stenoceras.</title>
        <authorList>
            <person name="Aylward J."/>
            <person name="Wilson A.M."/>
            <person name="Visagie C.M."/>
            <person name="Spraker J."/>
            <person name="Barnes I."/>
            <person name="Buitendag C."/>
            <person name="Ceriani C."/>
            <person name="Del Mar Angel L."/>
            <person name="du Plessis D."/>
            <person name="Fuchs T."/>
            <person name="Gasser K."/>
            <person name="Kramer D."/>
            <person name="Li W."/>
            <person name="Munsamy K."/>
            <person name="Piso A."/>
            <person name="Price J.L."/>
            <person name="Sonnekus B."/>
            <person name="Thomas C."/>
            <person name="van der Nest A."/>
            <person name="van Dijk A."/>
            <person name="van Heerden A."/>
            <person name="van Vuuren N."/>
            <person name="Yilmaz N."/>
            <person name="Duong T.A."/>
            <person name="van der Merwe N.A."/>
            <person name="Wingfield M.J."/>
            <person name="Wingfield B.D."/>
        </authorList>
    </citation>
    <scope>NUCLEOTIDE SEQUENCE [LARGE SCALE GENOMIC DNA]</scope>
    <source>
        <strain evidence="4 5">CMW 18300</strain>
    </source>
</reference>
<evidence type="ECO:0000256" key="2">
    <source>
        <dbReference type="ARBA" id="ARBA00022857"/>
    </source>
</evidence>
<evidence type="ECO:0000256" key="1">
    <source>
        <dbReference type="ARBA" id="ARBA00006328"/>
    </source>
</evidence>
<name>A0ABR3WJU2_9PEZI</name>
<dbReference type="InterPro" id="IPR051164">
    <property type="entry name" value="NmrA-like_oxidored"/>
</dbReference>
<proteinExistence type="inferred from homology"/>
<keyword evidence="2" id="KW-0521">NADP</keyword>
<organism evidence="4 5">
    <name type="scientific">Diaporthe australafricana</name>
    <dbReference type="NCBI Taxonomy" id="127596"/>
    <lineage>
        <taxon>Eukaryota</taxon>
        <taxon>Fungi</taxon>
        <taxon>Dikarya</taxon>
        <taxon>Ascomycota</taxon>
        <taxon>Pezizomycotina</taxon>
        <taxon>Sordariomycetes</taxon>
        <taxon>Sordariomycetidae</taxon>
        <taxon>Diaporthales</taxon>
        <taxon>Diaporthaceae</taxon>
        <taxon>Diaporthe</taxon>
    </lineage>
</organism>
<dbReference type="Gene3D" id="3.40.50.720">
    <property type="entry name" value="NAD(P)-binding Rossmann-like Domain"/>
    <property type="match status" value="1"/>
</dbReference>
<dbReference type="SUPFAM" id="SSF51735">
    <property type="entry name" value="NAD(P)-binding Rossmann-fold domains"/>
    <property type="match status" value="1"/>
</dbReference>
<dbReference type="InterPro" id="IPR008030">
    <property type="entry name" value="NmrA-like"/>
</dbReference>
<dbReference type="Proteomes" id="UP001583177">
    <property type="component" value="Unassembled WGS sequence"/>
</dbReference>
<sequence>MSGGLSQELNHGKKVADVSEKAWVQHLIFSSLVRVTDETKGRLRHIEYFDMKADIERCIRSKGILSAFVLQGYFIGNLTASQMLKKGDDGVLSLACPVSDKAKFPLIYIESDIAIRNGSEVLGKQILAAAGYHTPTHLLSELEELTNNNTRFVQLETET</sequence>
<protein>
    <recommendedName>
        <fullName evidence="3">NmrA-like domain-containing protein</fullName>
    </recommendedName>
</protein>
<keyword evidence="5" id="KW-1185">Reference proteome</keyword>
<evidence type="ECO:0000313" key="4">
    <source>
        <dbReference type="EMBL" id="KAL1863898.1"/>
    </source>
</evidence>
<comment type="caution">
    <text evidence="4">The sequence shown here is derived from an EMBL/GenBank/DDBJ whole genome shotgun (WGS) entry which is preliminary data.</text>
</comment>